<dbReference type="InterPro" id="IPR036117">
    <property type="entry name" value="DhaL_dom_sf"/>
</dbReference>
<gene>
    <name evidence="2" type="ORF">S03H2_09556</name>
</gene>
<accession>X1DWK5</accession>
<evidence type="ECO:0000313" key="2">
    <source>
        <dbReference type="EMBL" id="GAH24632.1"/>
    </source>
</evidence>
<dbReference type="GO" id="GO:0006071">
    <property type="term" value="P:glycerol metabolic process"/>
    <property type="evidence" value="ECO:0007669"/>
    <property type="project" value="InterPro"/>
</dbReference>
<comment type="caution">
    <text evidence="2">The sequence shown here is derived from an EMBL/GenBank/DDBJ whole genome shotgun (WGS) entry which is preliminary data.</text>
</comment>
<sequence length="49" mass="5601">MKENAMSKKEVPYSKVKKMLEGIVYTLGEKKEYLNRLDAEIGDGDHGRT</sequence>
<dbReference type="InterPro" id="IPR004007">
    <property type="entry name" value="DhaL_dom"/>
</dbReference>
<dbReference type="AlphaFoldDB" id="X1DWK5"/>
<feature type="domain" description="DhaL" evidence="1">
    <location>
        <begin position="14"/>
        <end position="49"/>
    </location>
</feature>
<evidence type="ECO:0000259" key="1">
    <source>
        <dbReference type="PROSITE" id="PS51480"/>
    </source>
</evidence>
<reference evidence="2" key="1">
    <citation type="journal article" date="2014" name="Front. Microbiol.">
        <title>High frequency of phylogenetically diverse reductive dehalogenase-homologous genes in deep subseafloor sedimentary metagenomes.</title>
        <authorList>
            <person name="Kawai M."/>
            <person name="Futagami T."/>
            <person name="Toyoda A."/>
            <person name="Takaki Y."/>
            <person name="Nishi S."/>
            <person name="Hori S."/>
            <person name="Arai W."/>
            <person name="Tsubouchi T."/>
            <person name="Morono Y."/>
            <person name="Uchiyama I."/>
            <person name="Ito T."/>
            <person name="Fujiyama A."/>
            <person name="Inagaki F."/>
            <person name="Takami H."/>
        </authorList>
    </citation>
    <scope>NUCLEOTIDE SEQUENCE</scope>
    <source>
        <strain evidence="2">Expedition CK06-06</strain>
    </source>
</reference>
<dbReference type="GO" id="GO:0004371">
    <property type="term" value="F:glycerone kinase activity"/>
    <property type="evidence" value="ECO:0007669"/>
    <property type="project" value="InterPro"/>
</dbReference>
<dbReference type="EMBL" id="BARU01004895">
    <property type="protein sequence ID" value="GAH24632.1"/>
    <property type="molecule type" value="Genomic_DNA"/>
</dbReference>
<protein>
    <recommendedName>
        <fullName evidence="1">DhaL domain-containing protein</fullName>
    </recommendedName>
</protein>
<dbReference type="PROSITE" id="PS51480">
    <property type="entry name" value="DHAL"/>
    <property type="match status" value="1"/>
</dbReference>
<dbReference type="Gene3D" id="1.25.40.340">
    <property type="match status" value="1"/>
</dbReference>
<proteinExistence type="predicted"/>
<name>X1DWK5_9ZZZZ</name>
<organism evidence="2">
    <name type="scientific">marine sediment metagenome</name>
    <dbReference type="NCBI Taxonomy" id="412755"/>
    <lineage>
        <taxon>unclassified sequences</taxon>
        <taxon>metagenomes</taxon>
        <taxon>ecological metagenomes</taxon>
    </lineage>
</organism>
<feature type="non-terminal residue" evidence="2">
    <location>
        <position position="49"/>
    </location>
</feature>
<dbReference type="SUPFAM" id="SSF101473">
    <property type="entry name" value="DhaL-like"/>
    <property type="match status" value="1"/>
</dbReference>